<accession>A0A212LXT1</accession>
<keyword evidence="3" id="KW-0238">DNA-binding</keyword>
<dbReference type="SUPFAM" id="SSF46894">
    <property type="entry name" value="C-terminal effector domain of the bipartite response regulators"/>
    <property type="match status" value="1"/>
</dbReference>
<evidence type="ECO:0000256" key="1">
    <source>
        <dbReference type="ARBA" id="ARBA00023015"/>
    </source>
</evidence>
<dbReference type="InterPro" id="IPR013249">
    <property type="entry name" value="RNA_pol_sigma70_r4_t2"/>
</dbReference>
<dbReference type="InterPro" id="IPR036388">
    <property type="entry name" value="WH-like_DNA-bd_sf"/>
</dbReference>
<dbReference type="AlphaFoldDB" id="A0A212LXT1"/>
<dbReference type="EMBL" id="FMJE01000005">
    <property type="protein sequence ID" value="SCM82338.1"/>
    <property type="molecule type" value="Genomic_DNA"/>
</dbReference>
<evidence type="ECO:0000256" key="2">
    <source>
        <dbReference type="ARBA" id="ARBA00023082"/>
    </source>
</evidence>
<dbReference type="SUPFAM" id="SSF88946">
    <property type="entry name" value="Sigma2 domain of RNA polymerase sigma factors"/>
    <property type="match status" value="1"/>
</dbReference>
<dbReference type="GO" id="GO:0003677">
    <property type="term" value="F:DNA binding"/>
    <property type="evidence" value="ECO:0007669"/>
    <property type="project" value="UniProtKB-KW"/>
</dbReference>
<dbReference type="InterPro" id="IPR014284">
    <property type="entry name" value="RNA_pol_sigma-70_dom"/>
</dbReference>
<protein>
    <submittedName>
        <fullName evidence="6">RNA polymerase sigma-H factor</fullName>
    </submittedName>
</protein>
<evidence type="ECO:0000256" key="3">
    <source>
        <dbReference type="ARBA" id="ARBA00023125"/>
    </source>
</evidence>
<dbReference type="NCBIfam" id="TIGR02937">
    <property type="entry name" value="sigma70-ECF"/>
    <property type="match status" value="1"/>
</dbReference>
<proteinExistence type="predicted"/>
<dbReference type="GO" id="GO:0016987">
    <property type="term" value="F:sigma factor activity"/>
    <property type="evidence" value="ECO:0007669"/>
    <property type="project" value="UniProtKB-KW"/>
</dbReference>
<organism evidence="6">
    <name type="scientific">uncultured Sporomusa sp</name>
    <dbReference type="NCBI Taxonomy" id="307249"/>
    <lineage>
        <taxon>Bacteria</taxon>
        <taxon>Bacillati</taxon>
        <taxon>Bacillota</taxon>
        <taxon>Negativicutes</taxon>
        <taxon>Selenomonadales</taxon>
        <taxon>Sporomusaceae</taxon>
        <taxon>Sporomusa</taxon>
        <taxon>environmental samples</taxon>
    </lineage>
</organism>
<dbReference type="Gene3D" id="1.10.10.10">
    <property type="entry name" value="Winged helix-like DNA-binding domain superfamily/Winged helix DNA-binding domain"/>
    <property type="match status" value="1"/>
</dbReference>
<evidence type="ECO:0000313" key="6">
    <source>
        <dbReference type="EMBL" id="SCM82338.1"/>
    </source>
</evidence>
<keyword evidence="1" id="KW-0805">Transcription regulation</keyword>
<sequence>MYKITKIGQQGVGKVLAECFYNDGRINNEEFERIVSKYNKIILRYVKIYYLPGGDYRDMYQWGLIGLYKAVCHYDEARGSSFRLIAELNIKNTIKSAVTMHNRKKHYILNEAISLNTIVESSNTKSQLESQGVFNKNSSDDPADMIIEKETITKINGELANVLSRLEKRVIDLYIEGYKQREIAQKLNLQEKVVDNAVQRARKKMALHMKEWKSFCKKHKNPGTSGRVQTGLLCATV</sequence>
<dbReference type="RefSeq" id="WP_288185019.1">
    <property type="nucleotide sequence ID" value="NZ_LT608335.1"/>
</dbReference>
<dbReference type="InterPro" id="IPR016032">
    <property type="entry name" value="Sig_transdc_resp-reg_C-effctor"/>
</dbReference>
<name>A0A212LXT1_9FIRM</name>
<feature type="domain" description="RNA polymerase sigma factor 70 region 4 type 2" evidence="5">
    <location>
        <begin position="160"/>
        <end position="205"/>
    </location>
</feature>
<dbReference type="PANTHER" id="PTHR30385:SF1">
    <property type="entry name" value="RNA POLYMERASE SIGMA-H FACTOR"/>
    <property type="match status" value="1"/>
</dbReference>
<keyword evidence="4" id="KW-0804">Transcription</keyword>
<gene>
    <name evidence="6" type="primary">sigH</name>
    <name evidence="6" type="ORF">KL86SPO_50109</name>
</gene>
<dbReference type="Gene3D" id="1.10.1740.10">
    <property type="match status" value="1"/>
</dbReference>
<dbReference type="PANTHER" id="PTHR30385">
    <property type="entry name" value="SIGMA FACTOR F FLAGELLAR"/>
    <property type="match status" value="1"/>
</dbReference>
<reference evidence="6" key="1">
    <citation type="submission" date="2016-08" db="EMBL/GenBank/DDBJ databases">
        <authorList>
            <person name="Seilhamer J.J."/>
        </authorList>
    </citation>
    <scope>NUCLEOTIDE SEQUENCE</scope>
    <source>
        <strain evidence="6">86</strain>
    </source>
</reference>
<keyword evidence="2" id="KW-0731">Sigma factor</keyword>
<evidence type="ECO:0000256" key="4">
    <source>
        <dbReference type="ARBA" id="ARBA00023163"/>
    </source>
</evidence>
<dbReference type="Pfam" id="PF08281">
    <property type="entry name" value="Sigma70_r4_2"/>
    <property type="match status" value="1"/>
</dbReference>
<dbReference type="InterPro" id="IPR013325">
    <property type="entry name" value="RNA_pol_sigma_r2"/>
</dbReference>
<evidence type="ECO:0000259" key="5">
    <source>
        <dbReference type="Pfam" id="PF08281"/>
    </source>
</evidence>
<dbReference type="GO" id="GO:0006352">
    <property type="term" value="P:DNA-templated transcription initiation"/>
    <property type="evidence" value="ECO:0007669"/>
    <property type="project" value="InterPro"/>
</dbReference>